<sequence length="129" mass="13658">MLFAKKHNKTALKKMQANNTKAVSAHEEAIKALIKPKEVNPKIPKGSSHIHSQLAYIAHSKLGKHAHVYSQGSNLGLCSPKSKSKSQTKAQAVAVAAAPAQAPKGLLTSSKVTVTTLSSLLSDQVTLKQ</sequence>
<evidence type="ECO:0000313" key="2">
    <source>
        <dbReference type="Proteomes" id="UP000052978"/>
    </source>
</evidence>
<evidence type="ECO:0000313" key="1">
    <source>
        <dbReference type="EMBL" id="EPQ04395.1"/>
    </source>
</evidence>
<dbReference type="Proteomes" id="UP000052978">
    <property type="component" value="Unassembled WGS sequence"/>
</dbReference>
<protein>
    <submittedName>
        <fullName evidence="1">60S ribosomal protein L29</fullName>
    </submittedName>
</protein>
<keyword evidence="1" id="KW-0689">Ribosomal protein</keyword>
<accession>S7MLM4</accession>
<keyword evidence="2" id="KW-1185">Reference proteome</keyword>
<reference evidence="1 2" key="1">
    <citation type="journal article" date="2013" name="Nat. Commun.">
        <title>Genome analysis reveals insights into physiology and longevity of the Brandt's bat Myotis brandtii.</title>
        <authorList>
            <person name="Seim I."/>
            <person name="Fang X."/>
            <person name="Xiong Z."/>
            <person name="Lobanov A.V."/>
            <person name="Huang Z."/>
            <person name="Ma S."/>
            <person name="Feng Y."/>
            <person name="Turanov A.A."/>
            <person name="Zhu Y."/>
            <person name="Lenz T.L."/>
            <person name="Gerashchenko M.V."/>
            <person name="Fan D."/>
            <person name="Hee Yim S."/>
            <person name="Yao X."/>
            <person name="Jordan D."/>
            <person name="Xiong Y."/>
            <person name="Ma Y."/>
            <person name="Lyapunov A.N."/>
            <person name="Chen G."/>
            <person name="Kulakova O.I."/>
            <person name="Sun Y."/>
            <person name="Lee S.G."/>
            <person name="Bronson R.T."/>
            <person name="Moskalev A.A."/>
            <person name="Sunyaev S.R."/>
            <person name="Zhang G."/>
            <person name="Krogh A."/>
            <person name="Wang J."/>
            <person name="Gladyshev V.N."/>
        </authorList>
    </citation>
    <scope>NUCLEOTIDE SEQUENCE [LARGE SCALE GENOMIC DNA]</scope>
</reference>
<gene>
    <name evidence="1" type="ORF">D623_10008202</name>
</gene>
<keyword evidence="1" id="KW-0687">Ribonucleoprotein</keyword>
<name>S7MLM4_MYOBR</name>
<dbReference type="AlphaFoldDB" id="S7MLM4"/>
<dbReference type="GO" id="GO:0005840">
    <property type="term" value="C:ribosome"/>
    <property type="evidence" value="ECO:0007669"/>
    <property type="project" value="UniProtKB-KW"/>
</dbReference>
<organism evidence="1 2">
    <name type="scientific">Myotis brandtii</name>
    <name type="common">Brandt's bat</name>
    <dbReference type="NCBI Taxonomy" id="109478"/>
    <lineage>
        <taxon>Eukaryota</taxon>
        <taxon>Metazoa</taxon>
        <taxon>Chordata</taxon>
        <taxon>Craniata</taxon>
        <taxon>Vertebrata</taxon>
        <taxon>Euteleostomi</taxon>
        <taxon>Mammalia</taxon>
        <taxon>Eutheria</taxon>
        <taxon>Laurasiatheria</taxon>
        <taxon>Chiroptera</taxon>
        <taxon>Yangochiroptera</taxon>
        <taxon>Vespertilionidae</taxon>
        <taxon>Myotis</taxon>
    </lineage>
</organism>
<proteinExistence type="predicted"/>
<dbReference type="EMBL" id="KE161543">
    <property type="protein sequence ID" value="EPQ04395.1"/>
    <property type="molecule type" value="Genomic_DNA"/>
</dbReference>
<dbReference type="eggNOG" id="KOG3504">
    <property type="taxonomic scope" value="Eukaryota"/>
</dbReference>